<dbReference type="SUPFAM" id="SSF55347">
    <property type="entry name" value="Glyceraldehyde-3-phosphate dehydrogenase-like, C-terminal domain"/>
    <property type="match status" value="1"/>
</dbReference>
<keyword evidence="9" id="KW-0809">Transit peptide</keyword>
<dbReference type="PANTHER" id="PTHR11133:SF22">
    <property type="entry name" value="ALPHA-AMINOADIPIC SEMIALDEHYDE SYNTHASE, MITOCHONDRIAL"/>
    <property type="match status" value="1"/>
</dbReference>
<dbReference type="EMBL" id="LJIJ01000141">
    <property type="protein sequence ID" value="ODN01722.1"/>
    <property type="molecule type" value="Genomic_DNA"/>
</dbReference>
<dbReference type="Gene3D" id="3.30.360.10">
    <property type="entry name" value="Dihydrodipicolinate Reductase, domain 2"/>
    <property type="match status" value="1"/>
</dbReference>
<dbReference type="InterPro" id="IPR007698">
    <property type="entry name" value="AlaDH/PNT_NAD(H)-bd"/>
</dbReference>
<evidence type="ECO:0000256" key="5">
    <source>
        <dbReference type="ARBA" id="ARBA00011881"/>
    </source>
</evidence>
<evidence type="ECO:0000256" key="3">
    <source>
        <dbReference type="ARBA" id="ARBA00004720"/>
    </source>
</evidence>
<comment type="catalytic activity">
    <reaction evidence="17">
        <text>L-saccharopine + NAD(+) + H2O = (S)-2-amino-6-oxohexanoate + L-glutamate + NADH + H(+)</text>
        <dbReference type="Rhea" id="RHEA:24520"/>
        <dbReference type="ChEBI" id="CHEBI:15377"/>
        <dbReference type="ChEBI" id="CHEBI:15378"/>
        <dbReference type="ChEBI" id="CHEBI:29985"/>
        <dbReference type="ChEBI" id="CHEBI:57540"/>
        <dbReference type="ChEBI" id="CHEBI:57945"/>
        <dbReference type="ChEBI" id="CHEBI:57951"/>
        <dbReference type="ChEBI" id="CHEBI:58321"/>
        <dbReference type="EC" id="1.5.1.9"/>
    </reaction>
    <physiologicalReaction direction="left-to-right" evidence="17">
        <dbReference type="Rhea" id="RHEA:24521"/>
    </physiologicalReaction>
</comment>
<keyword evidence="12" id="KW-0520">NAD</keyword>
<comment type="subcellular location">
    <subcellularLocation>
        <location evidence="1">Mitochondrion</location>
    </subcellularLocation>
</comment>
<evidence type="ECO:0000256" key="12">
    <source>
        <dbReference type="ARBA" id="ARBA00023027"/>
    </source>
</evidence>
<comment type="pathway">
    <text evidence="3">Amino-acid degradation; L-lysine degradation via saccharopine pathway; glutaryl-CoA from L-lysine: step 2/6.</text>
</comment>
<evidence type="ECO:0000256" key="17">
    <source>
        <dbReference type="ARBA" id="ARBA00051926"/>
    </source>
</evidence>
<dbReference type="FunFam" id="3.40.50.720:FF:000072">
    <property type="entry name" value="Saccharopine dehydrogenase [NADP(+), L-glutamate-forming]"/>
    <property type="match status" value="1"/>
</dbReference>
<dbReference type="Pfam" id="PF01262">
    <property type="entry name" value="AlaDh_PNT_C"/>
    <property type="match status" value="1"/>
</dbReference>
<comment type="subunit">
    <text evidence="5">Homotetramer.</text>
</comment>
<dbReference type="GO" id="GO:0047131">
    <property type="term" value="F:saccharopine dehydrogenase (NAD+, L-glutamate-forming) activity"/>
    <property type="evidence" value="ECO:0007669"/>
    <property type="project" value="UniProtKB-EC"/>
</dbReference>
<dbReference type="SMART" id="SM01003">
    <property type="entry name" value="AlaDh_PNT_N"/>
    <property type="match status" value="1"/>
</dbReference>
<evidence type="ECO:0000313" key="23">
    <source>
        <dbReference type="EMBL" id="ODN01722.1"/>
    </source>
</evidence>
<comment type="caution">
    <text evidence="23">The sequence shown here is derived from an EMBL/GenBank/DDBJ whole genome shotgun (WGS) entry which is preliminary data.</text>
</comment>
<dbReference type="Pfam" id="PF16653">
    <property type="entry name" value="Sacchrp_dh_C"/>
    <property type="match status" value="1"/>
</dbReference>
<dbReference type="Pfam" id="PF03435">
    <property type="entry name" value="Sacchrp_dh_NADP"/>
    <property type="match status" value="1"/>
</dbReference>
<proteinExistence type="inferred from homology"/>
<dbReference type="FunFam" id="1.10.1870.10:FF:000001">
    <property type="entry name" value="Alpha-aminoadipic semialdehyde synthase, mitochondrial"/>
    <property type="match status" value="1"/>
</dbReference>
<evidence type="ECO:0000256" key="11">
    <source>
        <dbReference type="ARBA" id="ARBA00023002"/>
    </source>
</evidence>
<dbReference type="AlphaFoldDB" id="A0A1D2N8Z1"/>
<reference evidence="23 24" key="1">
    <citation type="journal article" date="2016" name="Genome Biol. Evol.">
        <title>Gene Family Evolution Reflects Adaptation to Soil Environmental Stressors in the Genome of the Collembolan Orchesella cincta.</title>
        <authorList>
            <person name="Faddeeva-Vakhrusheva A."/>
            <person name="Derks M.F."/>
            <person name="Anvar S.Y."/>
            <person name="Agamennone V."/>
            <person name="Suring W."/>
            <person name="Smit S."/>
            <person name="van Straalen N.M."/>
            <person name="Roelofs D."/>
        </authorList>
    </citation>
    <scope>NUCLEOTIDE SEQUENCE [LARGE SCALE GENOMIC DNA]</scope>
    <source>
        <tissue evidence="23">Mixed pool</tissue>
    </source>
</reference>
<name>A0A1D2N8Z1_ORCCI</name>
<evidence type="ECO:0000259" key="22">
    <source>
        <dbReference type="SMART" id="SM01003"/>
    </source>
</evidence>
<evidence type="ECO:0000256" key="16">
    <source>
        <dbReference type="ARBA" id="ARBA00051738"/>
    </source>
</evidence>
<evidence type="ECO:0000256" key="7">
    <source>
        <dbReference type="ARBA" id="ARBA00012849"/>
    </source>
</evidence>
<evidence type="ECO:0000256" key="2">
    <source>
        <dbReference type="ARBA" id="ARBA00004682"/>
    </source>
</evidence>
<evidence type="ECO:0000256" key="19">
    <source>
        <dbReference type="ARBA" id="ARBA00072416"/>
    </source>
</evidence>
<dbReference type="SUPFAM" id="SSF52283">
    <property type="entry name" value="Formate/glycerate dehydrogenase catalytic domain-like"/>
    <property type="match status" value="1"/>
</dbReference>
<sequence>MIQKLLNPPHSKLLIPWKYLRKFQTGLKPLKQRWLSTSSLKCKDEVVEVPAIKELRPTIKKPQFQIRGKCLGIRREEQSVWERRAPLDPQHVRMLVKRGCKVLVQPSNRRAYPMQAYAQAGAIIQEDLSEADVICGVKQVPIDSLIKDKTFCFFSHTIKAQEANMPLLDAVLEKNIRLLDYERMCDDQGFRVVAFGKYAGVAGMINILHGLGLRLLALGHHTPFMHIGPAHNYRNSGMARQAVRDAGYEIALGMMPKSVGPLTFVFTGSGNVSQGAQEVFQELPFEYVPPEMLHKVAEHGATNKVYGCEVRRHDHLMRKDTKTYNARDYDENPGHYLSTFSKKIAPYASVIINGIYWAINSPKLLTLPDAKYLLQPTKIPWLPNSPGSPTLPHRMLAICDISADPGGSIEFMNECTTIDNPFCLYDADRNKDVSSFKGPGVLVCSIDNMPTQLPRESTDFFGELLFPYIPEILQSDAKQPFDPNEFSQPISGAIIASNGKLTPNFEYIADLRHINRSKHKSSDSIEVGPATSQQQGKRALVLGAGYVSSPLVEYLTRDGNNITVTVASALKDEADALASKYRNTEPLLLDVIGRPDLLENLISETDVVISLLPYTLHAKIASECIKHKVDMVTASYCSPQMHDLHEAAKEAGVTIVNEVGLDPGIDHLLAMECFDEIHSHGGKVESFVSYCGGLPAPECSDNPLRYKFSWNPRGVLTNCLGGAKYLKANEVIEVKPGGSLVSDDENVHRINFLPGFALEGLANRNSLDYKTLYKIPEAHTVLRGTLRYSGFANMMKGIIKLGLIDPNPHSALHPKGPDITWRQYICSLLGQMDTNIFYDNLKNLVLRELDGDRVVMEGLEELGLLDDIPVVKFETPIETISHYLNKRLAFDKGERDLVVLRHEIIARWQDGKREFRGINLVVYGGSSNNGENITSHGYYSAMAKTVGYPTAIAAKMVLDGEIQSTGMVYPLAPEIYRTMLSRLYAEGIIPTEKIQVLEDKSA</sequence>
<evidence type="ECO:0000256" key="1">
    <source>
        <dbReference type="ARBA" id="ARBA00004173"/>
    </source>
</evidence>
<dbReference type="FunFam" id="3.30.360.10:FF:000008">
    <property type="entry name" value="Alpha-aminoadipic semialdehyde synthase, mitochondrial"/>
    <property type="match status" value="1"/>
</dbReference>
<evidence type="ECO:0000256" key="14">
    <source>
        <dbReference type="ARBA" id="ARBA00023268"/>
    </source>
</evidence>
<dbReference type="InterPro" id="IPR005097">
    <property type="entry name" value="Sacchrp_dh_NADP-bd"/>
</dbReference>
<comment type="similarity">
    <text evidence="4">In the N-terminal section; belongs to the AlaDH/PNT family.</text>
</comment>
<dbReference type="GO" id="GO:0033512">
    <property type="term" value="P:L-lysine catabolic process to acetyl-CoA via saccharopine"/>
    <property type="evidence" value="ECO:0007669"/>
    <property type="project" value="UniProtKB-UniPathway"/>
</dbReference>
<comment type="catalytic activity">
    <reaction evidence="16">
        <text>L-saccharopine + NADP(+) + H2O = L-lysine + 2-oxoglutarate + NADPH + H(+)</text>
        <dbReference type="Rhea" id="RHEA:19373"/>
        <dbReference type="ChEBI" id="CHEBI:15377"/>
        <dbReference type="ChEBI" id="CHEBI:15378"/>
        <dbReference type="ChEBI" id="CHEBI:16810"/>
        <dbReference type="ChEBI" id="CHEBI:32551"/>
        <dbReference type="ChEBI" id="CHEBI:57783"/>
        <dbReference type="ChEBI" id="CHEBI:57951"/>
        <dbReference type="ChEBI" id="CHEBI:58349"/>
        <dbReference type="EC" id="1.5.1.8"/>
    </reaction>
    <physiologicalReaction direction="right-to-left" evidence="16">
        <dbReference type="Rhea" id="RHEA:19375"/>
    </physiologicalReaction>
</comment>
<feature type="domain" description="Alanine dehydrogenase/pyridine nucleotide transhydrogenase N-terminal" evidence="22">
    <location>
        <begin position="72"/>
        <end position="202"/>
    </location>
</feature>
<dbReference type="PANTHER" id="PTHR11133">
    <property type="entry name" value="SACCHAROPINE DEHYDROGENASE"/>
    <property type="match status" value="1"/>
</dbReference>
<dbReference type="GO" id="GO:0005739">
    <property type="term" value="C:mitochondrion"/>
    <property type="evidence" value="ECO:0007669"/>
    <property type="project" value="UniProtKB-SubCell"/>
</dbReference>
<dbReference type="Gene3D" id="1.10.1870.10">
    <property type="entry name" value="Domain 3, Saccharopine reductase"/>
    <property type="match status" value="1"/>
</dbReference>
<comment type="pathway">
    <text evidence="2">Amino-acid degradation; L-lysine degradation via saccharopine pathway; glutaryl-CoA from L-lysine: step 1/6.</text>
</comment>
<evidence type="ECO:0000256" key="9">
    <source>
        <dbReference type="ARBA" id="ARBA00022946"/>
    </source>
</evidence>
<evidence type="ECO:0000256" key="20">
    <source>
        <dbReference type="ARBA" id="ARBA00081012"/>
    </source>
</evidence>
<dbReference type="Pfam" id="PF05222">
    <property type="entry name" value="AlaDh_PNT_N"/>
    <property type="match status" value="1"/>
</dbReference>
<dbReference type="GO" id="GO:0019878">
    <property type="term" value="P:lysine biosynthetic process via aminoadipic acid"/>
    <property type="evidence" value="ECO:0007669"/>
    <property type="project" value="TreeGrafter"/>
</dbReference>
<keyword evidence="14" id="KW-0511">Multifunctional enzyme</keyword>
<dbReference type="CDD" id="cd12189">
    <property type="entry name" value="LKR_SDH_like"/>
    <property type="match status" value="1"/>
</dbReference>
<dbReference type="FunFam" id="3.40.50.720:FF:000087">
    <property type="entry name" value="alpha-aminoadipic semialdehyde synthase, mitochondrial"/>
    <property type="match status" value="1"/>
</dbReference>
<feature type="domain" description="Alanine dehydrogenase/pyridine nucleotide transhydrogenase NAD(H)-binding" evidence="21">
    <location>
        <begin position="242"/>
        <end position="445"/>
    </location>
</feature>
<dbReference type="Proteomes" id="UP000094527">
    <property type="component" value="Unassembled WGS sequence"/>
</dbReference>
<evidence type="ECO:0000259" key="21">
    <source>
        <dbReference type="SMART" id="SM01002"/>
    </source>
</evidence>
<dbReference type="GO" id="GO:0047130">
    <property type="term" value="F:saccharopine dehydrogenase (NADP+, L-lysine-forming) activity"/>
    <property type="evidence" value="ECO:0007669"/>
    <property type="project" value="UniProtKB-EC"/>
</dbReference>
<comment type="similarity">
    <text evidence="15">In the C-terminal section; belongs to the saccharopine dehydrogenase family.</text>
</comment>
<evidence type="ECO:0000256" key="10">
    <source>
        <dbReference type="ARBA" id="ARBA00022990"/>
    </source>
</evidence>
<dbReference type="InterPro" id="IPR007886">
    <property type="entry name" value="AlaDH/PNT_N"/>
</dbReference>
<evidence type="ECO:0000256" key="18">
    <source>
        <dbReference type="ARBA" id="ARBA00055923"/>
    </source>
</evidence>
<dbReference type="OrthoDB" id="10059875at2759"/>
<dbReference type="EC" id="1.5.1.8" evidence="6"/>
<evidence type="ECO:0000313" key="24">
    <source>
        <dbReference type="Proteomes" id="UP000094527"/>
    </source>
</evidence>
<dbReference type="InterPro" id="IPR051168">
    <property type="entry name" value="AASS"/>
</dbReference>
<keyword evidence="10" id="KW-0007">Acetylation</keyword>
<gene>
    <name evidence="23" type="ORF">Ocin01_04953</name>
</gene>
<dbReference type="SUPFAM" id="SSF51735">
    <property type="entry name" value="NAD(P)-binding Rossmann-fold domains"/>
    <property type="match status" value="1"/>
</dbReference>
<dbReference type="EC" id="1.5.1.9" evidence="7"/>
<keyword evidence="11" id="KW-0560">Oxidoreductase</keyword>
<dbReference type="UniPathway" id="UPA00868">
    <property type="reaction ID" value="UER00835"/>
</dbReference>
<evidence type="ECO:0000256" key="15">
    <source>
        <dbReference type="ARBA" id="ARBA00025744"/>
    </source>
</evidence>
<dbReference type="InterPro" id="IPR032095">
    <property type="entry name" value="Sacchrp_dh-like_C"/>
</dbReference>
<keyword evidence="8" id="KW-0521">NADP</keyword>
<comment type="function">
    <text evidence="18">Bifunctional enzyme that catalyzes the first two steps in lysine degradation.</text>
</comment>
<organism evidence="23 24">
    <name type="scientific">Orchesella cincta</name>
    <name type="common">Springtail</name>
    <name type="synonym">Podura cincta</name>
    <dbReference type="NCBI Taxonomy" id="48709"/>
    <lineage>
        <taxon>Eukaryota</taxon>
        <taxon>Metazoa</taxon>
        <taxon>Ecdysozoa</taxon>
        <taxon>Arthropoda</taxon>
        <taxon>Hexapoda</taxon>
        <taxon>Collembola</taxon>
        <taxon>Entomobryomorpha</taxon>
        <taxon>Entomobryoidea</taxon>
        <taxon>Orchesellidae</taxon>
        <taxon>Orchesellinae</taxon>
        <taxon>Orchesella</taxon>
    </lineage>
</organism>
<evidence type="ECO:0000256" key="13">
    <source>
        <dbReference type="ARBA" id="ARBA00023128"/>
    </source>
</evidence>
<protein>
    <recommendedName>
        <fullName evidence="19">Alpha-aminoadipic semialdehyde synthase, mitochondrial</fullName>
        <ecNumber evidence="6">1.5.1.8</ecNumber>
        <ecNumber evidence="7">1.5.1.9</ecNumber>
    </recommendedName>
    <alternativeName>
        <fullName evidence="20">LKR/SDH</fullName>
    </alternativeName>
</protein>
<dbReference type="STRING" id="48709.A0A1D2N8Z1"/>
<evidence type="ECO:0000256" key="8">
    <source>
        <dbReference type="ARBA" id="ARBA00022857"/>
    </source>
</evidence>
<accession>A0A1D2N8Z1</accession>
<keyword evidence="24" id="KW-1185">Reference proteome</keyword>
<dbReference type="SMART" id="SM01002">
    <property type="entry name" value="AlaDh_PNT_C"/>
    <property type="match status" value="1"/>
</dbReference>
<dbReference type="OMA" id="TPHVHDI"/>
<evidence type="ECO:0000256" key="4">
    <source>
        <dbReference type="ARBA" id="ARBA00005624"/>
    </source>
</evidence>
<keyword evidence="13" id="KW-0496">Mitochondrion</keyword>
<dbReference type="InterPro" id="IPR036291">
    <property type="entry name" value="NAD(P)-bd_dom_sf"/>
</dbReference>
<dbReference type="Gene3D" id="3.40.50.720">
    <property type="entry name" value="NAD(P)-binding Rossmann-like Domain"/>
    <property type="match status" value="3"/>
</dbReference>
<evidence type="ECO:0000256" key="6">
    <source>
        <dbReference type="ARBA" id="ARBA00012846"/>
    </source>
</evidence>